<gene>
    <name evidence="11" type="ORF">BJY18_000973</name>
</gene>
<organism evidence="11 12">
    <name type="scientific">Amycolatopsis jiangsuensis</name>
    <dbReference type="NCBI Taxonomy" id="1181879"/>
    <lineage>
        <taxon>Bacteria</taxon>
        <taxon>Bacillati</taxon>
        <taxon>Actinomycetota</taxon>
        <taxon>Actinomycetes</taxon>
        <taxon>Pseudonocardiales</taxon>
        <taxon>Pseudonocardiaceae</taxon>
        <taxon>Amycolatopsis</taxon>
    </lineage>
</organism>
<dbReference type="CDD" id="cd00610">
    <property type="entry name" value="OAT_like"/>
    <property type="match status" value="1"/>
</dbReference>
<dbReference type="InterPro" id="IPR015421">
    <property type="entry name" value="PyrdxlP-dep_Trfase_major"/>
</dbReference>
<dbReference type="EC" id="2.6.1.44" evidence="4"/>
<dbReference type="Proteomes" id="UP000581769">
    <property type="component" value="Unassembled WGS sequence"/>
</dbReference>
<evidence type="ECO:0000256" key="6">
    <source>
        <dbReference type="ARBA" id="ARBA00022679"/>
    </source>
</evidence>
<evidence type="ECO:0000256" key="7">
    <source>
        <dbReference type="ARBA" id="ARBA00022898"/>
    </source>
</evidence>
<dbReference type="PROSITE" id="PS00600">
    <property type="entry name" value="AA_TRANSFER_CLASS_3"/>
    <property type="match status" value="1"/>
</dbReference>
<comment type="similarity">
    <text evidence="2 10">Belongs to the class-III pyridoxal-phosphate-dependent aminotransferase family.</text>
</comment>
<evidence type="ECO:0000256" key="2">
    <source>
        <dbReference type="ARBA" id="ARBA00008954"/>
    </source>
</evidence>
<proteinExistence type="inferred from homology"/>
<dbReference type="Gene3D" id="3.40.640.10">
    <property type="entry name" value="Type I PLP-dependent aspartate aminotransferase-like (Major domain)"/>
    <property type="match status" value="1"/>
</dbReference>
<comment type="subunit">
    <text evidence="3">Homotetramer.</text>
</comment>
<evidence type="ECO:0000256" key="10">
    <source>
        <dbReference type="RuleBase" id="RU003560"/>
    </source>
</evidence>
<evidence type="ECO:0000256" key="5">
    <source>
        <dbReference type="ARBA" id="ARBA00022576"/>
    </source>
</evidence>
<evidence type="ECO:0000313" key="12">
    <source>
        <dbReference type="Proteomes" id="UP000581769"/>
    </source>
</evidence>
<dbReference type="Gene3D" id="3.90.1150.10">
    <property type="entry name" value="Aspartate Aminotransferase, domain 1"/>
    <property type="match status" value="1"/>
</dbReference>
<keyword evidence="8" id="KW-0809">Transit peptide</keyword>
<evidence type="ECO:0000256" key="1">
    <source>
        <dbReference type="ARBA" id="ARBA00001933"/>
    </source>
</evidence>
<dbReference type="PANTHER" id="PTHR45688">
    <property type="match status" value="1"/>
</dbReference>
<evidence type="ECO:0000313" key="11">
    <source>
        <dbReference type="EMBL" id="MBB4683488.1"/>
    </source>
</evidence>
<keyword evidence="7 10" id="KW-0663">Pyridoxal phosphate</keyword>
<dbReference type="SUPFAM" id="SSF53383">
    <property type="entry name" value="PLP-dependent transferases"/>
    <property type="match status" value="1"/>
</dbReference>
<dbReference type="RefSeq" id="WP_221457564.1">
    <property type="nucleotide sequence ID" value="NZ_JACHMG010000001.1"/>
</dbReference>
<dbReference type="InterPro" id="IPR015422">
    <property type="entry name" value="PyrdxlP-dep_Trfase_small"/>
</dbReference>
<comment type="caution">
    <text evidence="11">The sequence shown here is derived from an EMBL/GenBank/DDBJ whole genome shotgun (WGS) entry which is preliminary data.</text>
</comment>
<dbReference type="InterPro" id="IPR005814">
    <property type="entry name" value="Aminotrans_3"/>
</dbReference>
<dbReference type="AlphaFoldDB" id="A0A840IQN2"/>
<accession>A0A840IQN2</accession>
<dbReference type="GO" id="GO:0008453">
    <property type="term" value="F:alanine-glyoxylate transaminase activity"/>
    <property type="evidence" value="ECO:0007669"/>
    <property type="project" value="UniProtKB-EC"/>
</dbReference>
<protein>
    <recommendedName>
        <fullName evidence="4">alanine--glyoxylate transaminase</fullName>
        <ecNumber evidence="4">2.6.1.44</ecNumber>
    </recommendedName>
</protein>
<dbReference type="GO" id="GO:0030170">
    <property type="term" value="F:pyridoxal phosphate binding"/>
    <property type="evidence" value="ECO:0007669"/>
    <property type="project" value="InterPro"/>
</dbReference>
<evidence type="ECO:0000256" key="9">
    <source>
        <dbReference type="ARBA" id="ARBA00023194"/>
    </source>
</evidence>
<dbReference type="PIRSF" id="PIRSF000521">
    <property type="entry name" value="Transaminase_4ab_Lys_Orn"/>
    <property type="match status" value="1"/>
</dbReference>
<dbReference type="InterPro" id="IPR049704">
    <property type="entry name" value="Aminotrans_3_PPA_site"/>
</dbReference>
<dbReference type="EMBL" id="JACHMG010000001">
    <property type="protein sequence ID" value="MBB4683488.1"/>
    <property type="molecule type" value="Genomic_DNA"/>
</dbReference>
<evidence type="ECO:0000256" key="4">
    <source>
        <dbReference type="ARBA" id="ARBA00013049"/>
    </source>
</evidence>
<dbReference type="InterPro" id="IPR015424">
    <property type="entry name" value="PyrdxlP-dep_Trfase"/>
</dbReference>
<keyword evidence="12" id="KW-1185">Reference proteome</keyword>
<keyword evidence="9" id="KW-0045">Antibiotic biosynthesis</keyword>
<evidence type="ECO:0000256" key="3">
    <source>
        <dbReference type="ARBA" id="ARBA00011881"/>
    </source>
</evidence>
<keyword evidence="5 11" id="KW-0032">Aminotransferase</keyword>
<keyword evidence="6 11" id="KW-0808">Transferase</keyword>
<dbReference type="Pfam" id="PF00202">
    <property type="entry name" value="Aminotran_3"/>
    <property type="match status" value="1"/>
</dbReference>
<reference evidence="11 12" key="1">
    <citation type="submission" date="2020-08" db="EMBL/GenBank/DDBJ databases">
        <title>Sequencing the genomes of 1000 actinobacteria strains.</title>
        <authorList>
            <person name="Klenk H.-P."/>
        </authorList>
    </citation>
    <scope>NUCLEOTIDE SEQUENCE [LARGE SCALE GENOMIC DNA]</scope>
    <source>
        <strain evidence="11 12">DSM 45859</strain>
    </source>
</reference>
<comment type="cofactor">
    <cofactor evidence="1">
        <name>pyridoxal 5'-phosphate</name>
        <dbReference type="ChEBI" id="CHEBI:597326"/>
    </cofactor>
</comment>
<evidence type="ECO:0000256" key="8">
    <source>
        <dbReference type="ARBA" id="ARBA00022946"/>
    </source>
</evidence>
<name>A0A840IQN2_9PSEU</name>
<dbReference type="GO" id="GO:0017000">
    <property type="term" value="P:antibiotic biosynthetic process"/>
    <property type="evidence" value="ECO:0007669"/>
    <property type="project" value="UniProtKB-KW"/>
</dbReference>
<dbReference type="PANTHER" id="PTHR45688:SF3">
    <property type="entry name" value="ALANINE--GLYOXYLATE AMINOTRANSFERASE 2, MITOCHONDRIAL"/>
    <property type="match status" value="1"/>
</dbReference>
<sequence length="443" mass="48442">MTSTLTDAADLQLLGKEALLHEPPGGDPEKLTLVRAQGSLVWDDQGNEYLDCTAQAWSNNLGAGDPRVIEAAIAQTRELTHARPTFHTPALLELAALMVSIAPGQLNRVGFTLHGSMAVEMALKLALRNRPDAEHVAVLHDGYHGRSITTMAASWPHPQNAFGRLQPHFLRLPRPDLYRPRLGSTGEEDTERTLAVVRDILEKGTEGSVAALIYEPLQGNGGHNEFSPRWHQGIRELCDEFGMLLIIDEVQTGLGRTGKMWASEYYDLDPDILVFGKGVGGGFPLAGVLTKQEYAKFQAGDDQLTFGQFPISIAAGLAAVSAIIEDDLPARAAEHGHYATERLREMQTRHPLIGEVRSPGLMVSLELVRDHVTKEPATTEAHEVFVRAQRKGVIFGESRYASLGSLIKIKPPLDITRDQLSHALDVLDEVLTDVETDHGIGPR</sequence>